<reference evidence="2 3" key="1">
    <citation type="journal article" date="2014" name="BMC Genomics">
        <title>Genome and secretome analysis of the hemibiotrophic fungal pathogen, Moniliophthora roreri, which causes frosty pod rot disease of cacao: mechanisms of the biotrophic and necrotrophic phases.</title>
        <authorList>
            <person name="Meinhardt L.W."/>
            <person name="Costa G.G.L."/>
            <person name="Thomazella D.P.T."/>
            <person name="Teixeira P.J.P.L."/>
            <person name="Carazzolle M.F."/>
            <person name="Schuster S.C."/>
            <person name="Carlson J.E."/>
            <person name="Guiltinan M.J."/>
            <person name="Mieczkowski P."/>
            <person name="Farmer A."/>
            <person name="Ramaraj T."/>
            <person name="Crozier J."/>
            <person name="Davis R.E."/>
            <person name="Shao J."/>
            <person name="Melnick R.L."/>
            <person name="Pereira G.A.G."/>
            <person name="Bailey B.A."/>
        </authorList>
    </citation>
    <scope>NUCLEOTIDE SEQUENCE [LARGE SCALE GENOMIC DNA]</scope>
    <source>
        <strain evidence="2 3">MCA 2997</strain>
    </source>
</reference>
<gene>
    <name evidence="2" type="ORF">Moror_5773</name>
</gene>
<proteinExistence type="predicted"/>
<sequence>MTSTITTGPFVTVRHNPQPGEAPQSPTKSSSKAPPTPTFPKPWDNLDDLERDGTLPTRSFTTPANDFMEEFERHTEKSNRRIDKPGASRKTAKSNKKSSKRAGKFDDDPDTDEYSRWTEEEVEWGRGE</sequence>
<dbReference type="AlphaFoldDB" id="V2X0E3"/>
<dbReference type="OrthoDB" id="10500210at2759"/>
<feature type="compositionally biased region" description="Basic residues" evidence="1">
    <location>
        <begin position="90"/>
        <end position="102"/>
    </location>
</feature>
<keyword evidence="3" id="KW-1185">Reference proteome</keyword>
<protein>
    <submittedName>
        <fullName evidence="2">Uncharacterized protein</fullName>
    </submittedName>
</protein>
<evidence type="ECO:0000313" key="2">
    <source>
        <dbReference type="EMBL" id="ESK87287.1"/>
    </source>
</evidence>
<dbReference type="KEGG" id="mrr:Moror_5773"/>
<dbReference type="Proteomes" id="UP000017559">
    <property type="component" value="Unassembled WGS sequence"/>
</dbReference>
<comment type="caution">
    <text evidence="2">The sequence shown here is derived from an EMBL/GenBank/DDBJ whole genome shotgun (WGS) entry which is preliminary data.</text>
</comment>
<evidence type="ECO:0000256" key="1">
    <source>
        <dbReference type="SAM" id="MobiDB-lite"/>
    </source>
</evidence>
<dbReference type="EMBL" id="AWSO01000813">
    <property type="protein sequence ID" value="ESK87287.1"/>
    <property type="molecule type" value="Genomic_DNA"/>
</dbReference>
<feature type="region of interest" description="Disordered" evidence="1">
    <location>
        <begin position="1"/>
        <end position="128"/>
    </location>
</feature>
<feature type="compositionally biased region" description="Basic and acidic residues" evidence="1">
    <location>
        <begin position="70"/>
        <end position="86"/>
    </location>
</feature>
<evidence type="ECO:0000313" key="3">
    <source>
        <dbReference type="Proteomes" id="UP000017559"/>
    </source>
</evidence>
<name>V2X0E3_MONRO</name>
<dbReference type="HOGENOM" id="CLU_1982129_0_0_1"/>
<feature type="compositionally biased region" description="Basic and acidic residues" evidence="1">
    <location>
        <begin position="113"/>
        <end position="128"/>
    </location>
</feature>
<accession>V2X0E3</accession>
<organism evidence="2 3">
    <name type="scientific">Moniliophthora roreri (strain MCA 2997)</name>
    <name type="common">Cocoa frosty pod rot fungus</name>
    <name type="synonym">Crinipellis roreri</name>
    <dbReference type="NCBI Taxonomy" id="1381753"/>
    <lineage>
        <taxon>Eukaryota</taxon>
        <taxon>Fungi</taxon>
        <taxon>Dikarya</taxon>
        <taxon>Basidiomycota</taxon>
        <taxon>Agaricomycotina</taxon>
        <taxon>Agaricomycetes</taxon>
        <taxon>Agaricomycetidae</taxon>
        <taxon>Agaricales</taxon>
        <taxon>Marasmiineae</taxon>
        <taxon>Marasmiaceae</taxon>
        <taxon>Moniliophthora</taxon>
    </lineage>
</organism>
<feature type="compositionally biased region" description="Low complexity" evidence="1">
    <location>
        <begin position="23"/>
        <end position="33"/>
    </location>
</feature>